<evidence type="ECO:0000259" key="1">
    <source>
        <dbReference type="Pfam" id="PF24968"/>
    </source>
</evidence>
<dbReference type="InterPro" id="IPR056672">
    <property type="entry name" value="DUF7770"/>
</dbReference>
<evidence type="ECO:0000313" key="2">
    <source>
        <dbReference type="EMBL" id="CAA7269486.1"/>
    </source>
</evidence>
<dbReference type="OrthoDB" id="3527137at2759"/>
<proteinExistence type="predicted"/>
<evidence type="ECO:0000313" key="3">
    <source>
        <dbReference type="Proteomes" id="UP000467700"/>
    </source>
</evidence>
<reference evidence="2 3" key="1">
    <citation type="submission" date="2020-01" db="EMBL/GenBank/DDBJ databases">
        <authorList>
            <person name="Gupta K D."/>
        </authorList>
    </citation>
    <scope>NUCLEOTIDE SEQUENCE [LARGE SCALE GENOMIC DNA]</scope>
</reference>
<feature type="domain" description="DUF7770" evidence="1">
    <location>
        <begin position="43"/>
        <end position="190"/>
    </location>
</feature>
<gene>
    <name evidence="2" type="ORF">AAE3_LOCUS11870</name>
</gene>
<dbReference type="Pfam" id="PF24968">
    <property type="entry name" value="DUF7770"/>
    <property type="match status" value="1"/>
</dbReference>
<protein>
    <recommendedName>
        <fullName evidence="1">DUF7770 domain-containing protein</fullName>
    </recommendedName>
</protein>
<dbReference type="EMBL" id="CACVBS010000079">
    <property type="protein sequence ID" value="CAA7269486.1"/>
    <property type="molecule type" value="Genomic_DNA"/>
</dbReference>
<comment type="caution">
    <text evidence="2">The sequence shown here is derived from an EMBL/GenBank/DDBJ whole genome shotgun (WGS) entry which is preliminary data.</text>
</comment>
<sequence>MSRWSTVPTWCKHTSGTPILATTLPGMPNRVTAIVATPASLGTEYVNHWRIFLALSDNVCIIFDPVKVSRTSTRLRLGIDARPYRLTNRGLMAIPFSLGAQQQITPYTIYQALHNNRLLEYRFTPQGRGCRFWIKAVVTFLAQNSFIAFSNPTLLQPYLVWKYRFTGRILATGVAETNAEPDPMPAGTFL</sequence>
<dbReference type="AlphaFoldDB" id="A0A8S0WZB8"/>
<name>A0A8S0WZB8_CYCAE</name>
<keyword evidence="3" id="KW-1185">Reference proteome</keyword>
<accession>A0A8S0WZB8</accession>
<dbReference type="Proteomes" id="UP000467700">
    <property type="component" value="Unassembled WGS sequence"/>
</dbReference>
<organism evidence="2 3">
    <name type="scientific">Cyclocybe aegerita</name>
    <name type="common">Black poplar mushroom</name>
    <name type="synonym">Agrocybe aegerita</name>
    <dbReference type="NCBI Taxonomy" id="1973307"/>
    <lineage>
        <taxon>Eukaryota</taxon>
        <taxon>Fungi</taxon>
        <taxon>Dikarya</taxon>
        <taxon>Basidiomycota</taxon>
        <taxon>Agaricomycotina</taxon>
        <taxon>Agaricomycetes</taxon>
        <taxon>Agaricomycetidae</taxon>
        <taxon>Agaricales</taxon>
        <taxon>Agaricineae</taxon>
        <taxon>Bolbitiaceae</taxon>
        <taxon>Cyclocybe</taxon>
    </lineage>
</organism>